<dbReference type="InterPro" id="IPR011990">
    <property type="entry name" value="TPR-like_helical_dom_sf"/>
</dbReference>
<proteinExistence type="predicted"/>
<name>A0A3N2DXT2_9GAMM</name>
<dbReference type="AlphaFoldDB" id="A0A3N2DXT2"/>
<dbReference type="Gene3D" id="1.25.40.10">
    <property type="entry name" value="Tetratricopeptide repeat domain"/>
    <property type="match status" value="1"/>
</dbReference>
<accession>A0A3N2DXT2</accession>
<dbReference type="Pfam" id="PF13181">
    <property type="entry name" value="TPR_8"/>
    <property type="match status" value="2"/>
</dbReference>
<dbReference type="Proteomes" id="UP000275394">
    <property type="component" value="Unassembled WGS sequence"/>
</dbReference>
<dbReference type="OrthoDB" id="1551390at2"/>
<gene>
    <name evidence="1" type="ORF">EDC56_0147</name>
</gene>
<dbReference type="EMBL" id="RKHR01000003">
    <property type="protein sequence ID" value="ROS04641.1"/>
    <property type="molecule type" value="Genomic_DNA"/>
</dbReference>
<evidence type="ECO:0000313" key="2">
    <source>
        <dbReference type="Proteomes" id="UP000275394"/>
    </source>
</evidence>
<dbReference type="RefSeq" id="WP_123710630.1">
    <property type="nucleotide sequence ID" value="NZ_RKHR01000003.1"/>
</dbReference>
<comment type="caution">
    <text evidence="1">The sequence shown here is derived from an EMBL/GenBank/DDBJ whole genome shotgun (WGS) entry which is preliminary data.</text>
</comment>
<sequence>MPDPIEEEHSLPEQLHCAILRQCHQGYQLYDQGNYKQALLVFYKAWISIPKPQAKWQESTWVLTALGDAYLKKGDYAAACEALRTALRCHLALDNPVIHLKLAQSYVGARKHDLAKEHFMKAISGGGCEIVSALPAKYNSYIEPLIQQLETENNG</sequence>
<dbReference type="InterPro" id="IPR019734">
    <property type="entry name" value="TPR_rpt"/>
</dbReference>
<organism evidence="1 2">
    <name type="scientific">Sinobacterium caligoides</name>
    <dbReference type="NCBI Taxonomy" id="933926"/>
    <lineage>
        <taxon>Bacteria</taxon>
        <taxon>Pseudomonadati</taxon>
        <taxon>Pseudomonadota</taxon>
        <taxon>Gammaproteobacteria</taxon>
        <taxon>Cellvibrionales</taxon>
        <taxon>Spongiibacteraceae</taxon>
        <taxon>Sinobacterium</taxon>
    </lineage>
</organism>
<keyword evidence="2" id="KW-1185">Reference proteome</keyword>
<reference evidence="1 2" key="1">
    <citation type="submission" date="2018-11" db="EMBL/GenBank/DDBJ databases">
        <title>Genomic Encyclopedia of Type Strains, Phase IV (KMG-IV): sequencing the most valuable type-strain genomes for metagenomic binning, comparative biology and taxonomic classification.</title>
        <authorList>
            <person name="Goeker M."/>
        </authorList>
    </citation>
    <scope>NUCLEOTIDE SEQUENCE [LARGE SCALE GENOMIC DNA]</scope>
    <source>
        <strain evidence="1 2">DSM 100316</strain>
    </source>
</reference>
<protein>
    <submittedName>
        <fullName evidence="1">Tetratricopeptide repeat protein</fullName>
    </submittedName>
</protein>
<dbReference type="SUPFAM" id="SSF48452">
    <property type="entry name" value="TPR-like"/>
    <property type="match status" value="1"/>
</dbReference>
<evidence type="ECO:0000313" key="1">
    <source>
        <dbReference type="EMBL" id="ROS04641.1"/>
    </source>
</evidence>